<dbReference type="PANTHER" id="PTHR22960">
    <property type="entry name" value="MOLYBDOPTERIN COFACTOR SYNTHESIS PROTEIN A"/>
    <property type="match status" value="1"/>
</dbReference>
<dbReference type="CDD" id="cd01420">
    <property type="entry name" value="MoaC_PE"/>
    <property type="match status" value="1"/>
</dbReference>
<dbReference type="InterPro" id="IPR023045">
    <property type="entry name" value="MoaC"/>
</dbReference>
<keyword evidence="4" id="KW-0501">Molybdenum cofactor biosynthesis</keyword>
<dbReference type="Proteomes" id="UP001174677">
    <property type="component" value="Chromosome 2"/>
</dbReference>
<dbReference type="SUPFAM" id="SSF55040">
    <property type="entry name" value="Molybdenum cofactor biosynthesis protein C, MoaC"/>
    <property type="match status" value="1"/>
</dbReference>
<dbReference type="InterPro" id="IPR036522">
    <property type="entry name" value="MoaC_sf"/>
</dbReference>
<reference evidence="7" key="1">
    <citation type="journal article" date="2023" name="Plant Biotechnol. J.">
        <title>Chromosome-level wild Hevea brasiliensis genome provides new tools for genomic-assisted breeding and valuable loci to elevate rubber yield.</title>
        <authorList>
            <person name="Cheng H."/>
            <person name="Song X."/>
            <person name="Hu Y."/>
            <person name="Wu T."/>
            <person name="Yang Q."/>
            <person name="An Z."/>
            <person name="Feng S."/>
            <person name="Deng Z."/>
            <person name="Wu W."/>
            <person name="Zeng X."/>
            <person name="Tu M."/>
            <person name="Wang X."/>
            <person name="Huang H."/>
        </authorList>
    </citation>
    <scope>NUCLEOTIDE SEQUENCE</scope>
    <source>
        <strain evidence="7">MT/VB/25A 57/8</strain>
    </source>
</reference>
<comment type="pathway">
    <text evidence="2">Cofactor biosynthesis; molybdopterin biosynthesis.</text>
</comment>
<dbReference type="NCBIfam" id="TIGR00581">
    <property type="entry name" value="moaC"/>
    <property type="match status" value="1"/>
</dbReference>
<dbReference type="InterPro" id="IPR002820">
    <property type="entry name" value="Mopterin_CF_biosynth-C_dom"/>
</dbReference>
<evidence type="ECO:0000259" key="6">
    <source>
        <dbReference type="Pfam" id="PF01967"/>
    </source>
</evidence>
<evidence type="ECO:0000256" key="2">
    <source>
        <dbReference type="ARBA" id="ARBA00005046"/>
    </source>
</evidence>
<evidence type="ECO:0000256" key="5">
    <source>
        <dbReference type="ARBA" id="ARBA00023239"/>
    </source>
</evidence>
<dbReference type="InterPro" id="IPR050105">
    <property type="entry name" value="MoCo_biosynth_MoaA/MoaC"/>
</dbReference>
<organism evidence="7 8">
    <name type="scientific">Hevea brasiliensis</name>
    <name type="common">Para rubber tree</name>
    <name type="synonym">Siphonia brasiliensis</name>
    <dbReference type="NCBI Taxonomy" id="3981"/>
    <lineage>
        <taxon>Eukaryota</taxon>
        <taxon>Viridiplantae</taxon>
        <taxon>Streptophyta</taxon>
        <taxon>Embryophyta</taxon>
        <taxon>Tracheophyta</taxon>
        <taxon>Spermatophyta</taxon>
        <taxon>Magnoliopsida</taxon>
        <taxon>eudicotyledons</taxon>
        <taxon>Gunneridae</taxon>
        <taxon>Pentapetalae</taxon>
        <taxon>rosids</taxon>
        <taxon>fabids</taxon>
        <taxon>Malpighiales</taxon>
        <taxon>Euphorbiaceae</taxon>
        <taxon>Crotonoideae</taxon>
        <taxon>Micrandreae</taxon>
        <taxon>Hevea</taxon>
    </lineage>
</organism>
<dbReference type="HAMAP" id="MF_01224_B">
    <property type="entry name" value="MoaC_B"/>
    <property type="match status" value="1"/>
</dbReference>
<evidence type="ECO:0000256" key="3">
    <source>
        <dbReference type="ARBA" id="ARBA00012575"/>
    </source>
</evidence>
<evidence type="ECO:0000313" key="8">
    <source>
        <dbReference type="Proteomes" id="UP001174677"/>
    </source>
</evidence>
<gene>
    <name evidence="7" type="ORF">P3X46_003543</name>
</gene>
<dbReference type="EC" id="4.6.1.17" evidence="3"/>
<dbReference type="NCBIfam" id="NF006870">
    <property type="entry name" value="PRK09364.1"/>
    <property type="match status" value="1"/>
</dbReference>
<keyword evidence="5" id="KW-0456">Lyase</keyword>
<protein>
    <recommendedName>
        <fullName evidence="3">cyclic pyranopterin monophosphate synthase</fullName>
        <ecNumber evidence="3">4.6.1.17</ecNumber>
    </recommendedName>
</protein>
<sequence length="404" mass="44670">MFLRRAAAALPHSRRFLAAKNTHDLASAVLELNKEMESVFGELPSDGLDGSINNDFMPREPQFTPHGLASSTSNDYLAQDLESQSVSQNMNQNAPRLTHVGSTGEAQMVDVSPKEASKRTAIASCKVILGKKVFDMVLANQMSKGDVLTVAKIAGINGAKHTSSLIPLCHNITLSHVRVDLILNPDDYSVEIEGEAASTGTTGVEMEALTAVTTAGLTVYDMCKAASKRIQITKVQLESKTGGKSGDWNRNTTIPMYMSMKNEKMRKKNINLRRFILLTLRHVERLNLPEGMVIERVASCFNCRSIVVGTERQAEGELCFHVGISTTDAMAHTAKEILKSKFMEFEESQFFLKFHKGWAKVCESITEQDKRPSVWGQYTLEEILELGRASRTHTRIQIVKSSSC</sequence>
<name>A0ABQ9N9V5_HEVBR</name>
<dbReference type="Gene3D" id="3.30.70.640">
    <property type="entry name" value="Molybdopterin cofactor biosynthesis C (MoaC) domain"/>
    <property type="match status" value="1"/>
</dbReference>
<proteinExistence type="inferred from homology"/>
<evidence type="ECO:0000256" key="4">
    <source>
        <dbReference type="ARBA" id="ARBA00023150"/>
    </source>
</evidence>
<comment type="caution">
    <text evidence="7">The sequence shown here is derived from an EMBL/GenBank/DDBJ whole genome shotgun (WGS) entry which is preliminary data.</text>
</comment>
<comment type="catalytic activity">
    <reaction evidence="1">
        <text>(8S)-3',8-cyclo-7,8-dihydroguanosine 5'-triphosphate = cyclic pyranopterin phosphate + diphosphate</text>
        <dbReference type="Rhea" id="RHEA:49580"/>
        <dbReference type="ChEBI" id="CHEBI:33019"/>
        <dbReference type="ChEBI" id="CHEBI:59648"/>
        <dbReference type="ChEBI" id="CHEBI:131766"/>
        <dbReference type="EC" id="4.6.1.17"/>
    </reaction>
</comment>
<dbReference type="Pfam" id="PF01967">
    <property type="entry name" value="MoaC"/>
    <property type="match status" value="1"/>
</dbReference>
<feature type="domain" description="Molybdopterin cofactor biosynthesis C (MoaC)" evidence="6">
    <location>
        <begin position="108"/>
        <end position="243"/>
    </location>
</feature>
<dbReference type="EMBL" id="JARPOI010000002">
    <property type="protein sequence ID" value="KAJ9188153.1"/>
    <property type="molecule type" value="Genomic_DNA"/>
</dbReference>
<accession>A0ABQ9N9V5</accession>
<dbReference type="InterPro" id="IPR047594">
    <property type="entry name" value="MoaC_bact/euk"/>
</dbReference>
<evidence type="ECO:0000256" key="1">
    <source>
        <dbReference type="ARBA" id="ARBA00001637"/>
    </source>
</evidence>
<keyword evidence="8" id="KW-1185">Reference proteome</keyword>
<evidence type="ECO:0000313" key="7">
    <source>
        <dbReference type="EMBL" id="KAJ9188153.1"/>
    </source>
</evidence>